<feature type="domain" description="HTH cro/C1-type" evidence="2">
    <location>
        <begin position="13"/>
        <end position="67"/>
    </location>
</feature>
<organism evidence="3">
    <name type="scientific">Siphoviridae sp. ctqzz19</name>
    <dbReference type="NCBI Taxonomy" id="2825682"/>
    <lineage>
        <taxon>Viruses</taxon>
        <taxon>Duplodnaviria</taxon>
        <taxon>Heunggongvirae</taxon>
        <taxon>Uroviricota</taxon>
        <taxon>Caudoviricetes</taxon>
    </lineage>
</organism>
<sequence length="118" mass="13725">MATNTISHVGDNLKKFRLERNLSVKSICNALQMPESTYRSYEINARTPSIEQLCEFADFFETSIDQLVGHNVIANDARNAVYYRKIIMSLNEIKEKQTDIENYMKKINRPVKEVCEVF</sequence>
<dbReference type="CDD" id="cd00093">
    <property type="entry name" value="HTH_XRE"/>
    <property type="match status" value="1"/>
</dbReference>
<dbReference type="SUPFAM" id="SSF47413">
    <property type="entry name" value="lambda repressor-like DNA-binding domains"/>
    <property type="match status" value="1"/>
</dbReference>
<dbReference type="EMBL" id="BK015988">
    <property type="protein sequence ID" value="DAF88552.1"/>
    <property type="molecule type" value="Genomic_DNA"/>
</dbReference>
<dbReference type="PROSITE" id="PS50943">
    <property type="entry name" value="HTH_CROC1"/>
    <property type="match status" value="1"/>
</dbReference>
<proteinExistence type="predicted"/>
<dbReference type="InterPro" id="IPR001387">
    <property type="entry name" value="Cro/C1-type_HTH"/>
</dbReference>
<dbReference type="PANTHER" id="PTHR46558">
    <property type="entry name" value="TRACRIPTIONAL REGULATORY PROTEIN-RELATED-RELATED"/>
    <property type="match status" value="1"/>
</dbReference>
<dbReference type="SMART" id="SM00530">
    <property type="entry name" value="HTH_XRE"/>
    <property type="match status" value="1"/>
</dbReference>
<dbReference type="Pfam" id="PF01381">
    <property type="entry name" value="HTH_3"/>
    <property type="match status" value="1"/>
</dbReference>
<dbReference type="Gene3D" id="1.10.260.40">
    <property type="entry name" value="lambda repressor-like DNA-binding domains"/>
    <property type="match status" value="1"/>
</dbReference>
<reference evidence="3" key="1">
    <citation type="journal article" date="2021" name="Proc. Natl. Acad. Sci. U.S.A.">
        <title>A Catalog of Tens of Thousands of Viruses from Human Metagenomes Reveals Hidden Associations with Chronic Diseases.</title>
        <authorList>
            <person name="Tisza M.J."/>
            <person name="Buck C.B."/>
        </authorList>
    </citation>
    <scope>NUCLEOTIDE SEQUENCE</scope>
    <source>
        <strain evidence="3">Ctqzz19</strain>
    </source>
</reference>
<dbReference type="GO" id="GO:0003677">
    <property type="term" value="F:DNA binding"/>
    <property type="evidence" value="ECO:0007669"/>
    <property type="project" value="UniProtKB-KW"/>
</dbReference>
<evidence type="ECO:0000313" key="3">
    <source>
        <dbReference type="EMBL" id="DAF88552.1"/>
    </source>
</evidence>
<dbReference type="PANTHER" id="PTHR46558:SF11">
    <property type="entry name" value="HTH-TYPE TRANSCRIPTIONAL REGULATOR XRE"/>
    <property type="match status" value="1"/>
</dbReference>
<accession>A0A8S5U269</accession>
<name>A0A8S5U269_9CAUD</name>
<evidence type="ECO:0000256" key="1">
    <source>
        <dbReference type="ARBA" id="ARBA00023125"/>
    </source>
</evidence>
<evidence type="ECO:0000259" key="2">
    <source>
        <dbReference type="PROSITE" id="PS50943"/>
    </source>
</evidence>
<protein>
    <submittedName>
        <fullName evidence="3">Helix-turn-helix domain protein</fullName>
    </submittedName>
</protein>
<keyword evidence="1" id="KW-0238">DNA-binding</keyword>
<dbReference type="InterPro" id="IPR010982">
    <property type="entry name" value="Lambda_DNA-bd_dom_sf"/>
</dbReference>